<keyword evidence="7" id="KW-1133">Transmembrane helix</keyword>
<feature type="transmembrane region" description="Helical" evidence="7">
    <location>
        <begin position="54"/>
        <end position="70"/>
    </location>
</feature>
<feature type="transmembrane region" description="Helical" evidence="7">
    <location>
        <begin position="77"/>
        <end position="96"/>
    </location>
</feature>
<comment type="similarity">
    <text evidence="1">In the C-terminal section; belongs to the LAGLIDADG endonuclease family.</text>
</comment>
<keyword evidence="7" id="KW-0812">Transmembrane</keyword>
<keyword evidence="6" id="KW-0404">Intron homing</keyword>
<dbReference type="GO" id="GO:0016020">
    <property type="term" value="C:membrane"/>
    <property type="evidence" value="ECO:0007669"/>
    <property type="project" value="InterPro"/>
</dbReference>
<dbReference type="Proteomes" id="UP000095085">
    <property type="component" value="Unassembled WGS sequence"/>
</dbReference>
<dbReference type="GO" id="GO:0015990">
    <property type="term" value="P:electron transport coupled proton transport"/>
    <property type="evidence" value="ECO:0007669"/>
    <property type="project" value="TreeGrafter"/>
</dbReference>
<evidence type="ECO:0000256" key="6">
    <source>
        <dbReference type="ARBA" id="ARBA00022886"/>
    </source>
</evidence>
<evidence type="ECO:0000256" key="3">
    <source>
        <dbReference type="ARBA" id="ARBA00022722"/>
    </source>
</evidence>
<dbReference type="InterPro" id="IPR023616">
    <property type="entry name" value="Cyt_c_oxase-like_su1_dom"/>
</dbReference>
<keyword evidence="10" id="KW-1185">Reference proteome</keyword>
<dbReference type="OrthoDB" id="4905839at2759"/>
<dbReference type="PANTHER" id="PTHR10422">
    <property type="entry name" value="CYTOCHROME C OXIDASE SUBUNIT 1"/>
    <property type="match status" value="1"/>
</dbReference>
<evidence type="ECO:0000256" key="2">
    <source>
        <dbReference type="ARBA" id="ARBA00010468"/>
    </source>
</evidence>
<keyword evidence="3" id="KW-0540">Nuclease</keyword>
<dbReference type="PROSITE" id="PS50855">
    <property type="entry name" value="COX1"/>
    <property type="match status" value="1"/>
</dbReference>
<proteinExistence type="inferred from homology"/>
<keyword evidence="4" id="KW-0255">Endonuclease</keyword>
<reference evidence="10" key="1">
    <citation type="submission" date="2016-05" db="EMBL/GenBank/DDBJ databases">
        <title>Comparative genomics of biotechnologically important yeasts.</title>
        <authorList>
            <consortium name="DOE Joint Genome Institute"/>
            <person name="Riley R."/>
            <person name="Haridas S."/>
            <person name="Wolfe K.H."/>
            <person name="Lopes M.R."/>
            <person name="Hittinger C.T."/>
            <person name="Goker M."/>
            <person name="Salamov A."/>
            <person name="Wisecaver J."/>
            <person name="Long T.M."/>
            <person name="Aerts A.L."/>
            <person name="Barry K."/>
            <person name="Choi C."/>
            <person name="Clum A."/>
            <person name="Coughlan A.Y."/>
            <person name="Deshpande S."/>
            <person name="Douglass A.P."/>
            <person name="Hanson S.J."/>
            <person name="Klenk H.-P."/>
            <person name="Labutti K."/>
            <person name="Lapidus A."/>
            <person name="Lindquist E."/>
            <person name="Lipzen A."/>
            <person name="Meier-Kolthoff J.P."/>
            <person name="Ohm R.A."/>
            <person name="Otillar R.P."/>
            <person name="Pangilinan J."/>
            <person name="Peng Y."/>
            <person name="Rokas A."/>
            <person name="Rosa C.A."/>
            <person name="Scheuner C."/>
            <person name="Sibirny A.A."/>
            <person name="Slot J.C."/>
            <person name="Stielow J.B."/>
            <person name="Sun H."/>
            <person name="Kurtzman C.P."/>
            <person name="Blackwell M."/>
            <person name="Grigoriev I.V."/>
            <person name="Jeffries T.W."/>
        </authorList>
    </citation>
    <scope>NUCLEOTIDE SEQUENCE [LARGE SCALE GENOMIC DNA]</scope>
    <source>
        <strain evidence="10">NRRL Y-1933</strain>
    </source>
</reference>
<feature type="domain" description="Cytochrome oxidase subunit I profile" evidence="8">
    <location>
        <begin position="50"/>
        <end position="97"/>
    </location>
</feature>
<dbReference type="InterPro" id="IPR027434">
    <property type="entry name" value="Homing_endonucl"/>
</dbReference>
<evidence type="ECO:0000256" key="4">
    <source>
        <dbReference type="ARBA" id="ARBA00022759"/>
    </source>
</evidence>
<dbReference type="GO" id="GO:0006314">
    <property type="term" value="P:intron homing"/>
    <property type="evidence" value="ECO:0007669"/>
    <property type="project" value="UniProtKB-KW"/>
</dbReference>
<evidence type="ECO:0000256" key="7">
    <source>
        <dbReference type="SAM" id="Phobius"/>
    </source>
</evidence>
<dbReference type="InterPro" id="IPR036927">
    <property type="entry name" value="Cyt_c_oxase-like_su1_sf"/>
</dbReference>
<dbReference type="GO" id="GO:0005739">
    <property type="term" value="C:mitochondrion"/>
    <property type="evidence" value="ECO:0007669"/>
    <property type="project" value="UniProtKB-ARBA"/>
</dbReference>
<name>A0A1E4RBD5_9ASCO</name>
<accession>A0A1E4RBD5</accession>
<dbReference type="PRINTS" id="PR01165">
    <property type="entry name" value="CYCOXIDASEI"/>
</dbReference>
<keyword evidence="7" id="KW-0472">Membrane</keyword>
<dbReference type="GO" id="GO:0020037">
    <property type="term" value="F:heme binding"/>
    <property type="evidence" value="ECO:0007669"/>
    <property type="project" value="InterPro"/>
</dbReference>
<feature type="non-terminal residue" evidence="9">
    <location>
        <position position="1"/>
    </location>
</feature>
<dbReference type="GO" id="GO:0016787">
    <property type="term" value="F:hydrolase activity"/>
    <property type="evidence" value="ECO:0007669"/>
    <property type="project" value="UniProtKB-KW"/>
</dbReference>
<dbReference type="Gene3D" id="1.20.210.10">
    <property type="entry name" value="Cytochrome c oxidase-like, subunit I domain"/>
    <property type="match status" value="1"/>
</dbReference>
<evidence type="ECO:0000256" key="1">
    <source>
        <dbReference type="ARBA" id="ARBA00009332"/>
    </source>
</evidence>
<dbReference type="Pfam" id="PF14528">
    <property type="entry name" value="LAGLIDADG_3"/>
    <property type="match status" value="1"/>
</dbReference>
<dbReference type="SUPFAM" id="SSF81442">
    <property type="entry name" value="Cytochrome c oxidase subunit I-like"/>
    <property type="match status" value="1"/>
</dbReference>
<protein>
    <submittedName>
        <fullName evidence="9">COX1-domain-containing protein</fullName>
    </submittedName>
</protein>
<evidence type="ECO:0000313" key="10">
    <source>
        <dbReference type="Proteomes" id="UP000095085"/>
    </source>
</evidence>
<dbReference type="GO" id="GO:0004129">
    <property type="term" value="F:cytochrome-c oxidase activity"/>
    <property type="evidence" value="ECO:0007669"/>
    <property type="project" value="InterPro"/>
</dbReference>
<gene>
    <name evidence="9" type="ORF">HYPBUDRAFT_8649</name>
</gene>
<dbReference type="GO" id="GO:0006123">
    <property type="term" value="P:mitochondrial electron transport, cytochrome c to oxygen"/>
    <property type="evidence" value="ECO:0007669"/>
    <property type="project" value="TreeGrafter"/>
</dbReference>
<evidence type="ECO:0000313" key="9">
    <source>
        <dbReference type="EMBL" id="ODV64581.1"/>
    </source>
</evidence>
<dbReference type="EMBL" id="KV454560">
    <property type="protein sequence ID" value="ODV64581.1"/>
    <property type="molecule type" value="Genomic_DNA"/>
</dbReference>
<dbReference type="SUPFAM" id="SSF55608">
    <property type="entry name" value="Homing endonucleases"/>
    <property type="match status" value="1"/>
</dbReference>
<dbReference type="GO" id="GO:0004519">
    <property type="term" value="F:endonuclease activity"/>
    <property type="evidence" value="ECO:0007669"/>
    <property type="project" value="UniProtKB-KW"/>
</dbReference>
<dbReference type="PANTHER" id="PTHR10422:SF18">
    <property type="entry name" value="CYTOCHROME C OXIDASE SUBUNIT 1"/>
    <property type="match status" value="1"/>
</dbReference>
<organism evidence="9 10">
    <name type="scientific">Hyphopichia burtonii NRRL Y-1933</name>
    <dbReference type="NCBI Taxonomy" id="984485"/>
    <lineage>
        <taxon>Eukaryota</taxon>
        <taxon>Fungi</taxon>
        <taxon>Dikarya</taxon>
        <taxon>Ascomycota</taxon>
        <taxon>Saccharomycotina</taxon>
        <taxon>Pichiomycetes</taxon>
        <taxon>Debaryomycetaceae</taxon>
        <taxon>Hyphopichia</taxon>
    </lineage>
</organism>
<keyword evidence="5" id="KW-0378">Hydrolase</keyword>
<dbReference type="GeneID" id="30998330"/>
<evidence type="ECO:0000259" key="8">
    <source>
        <dbReference type="PROSITE" id="PS50855"/>
    </source>
</evidence>
<dbReference type="Pfam" id="PF00115">
    <property type="entry name" value="COX1"/>
    <property type="match status" value="1"/>
</dbReference>
<dbReference type="AlphaFoldDB" id="A0A1E4RBD5"/>
<comment type="similarity">
    <text evidence="2">In the N-terminal section; belongs to the heme-copper respiratory oxidase family.</text>
</comment>
<dbReference type="InterPro" id="IPR000883">
    <property type="entry name" value="Cyt_C_Oxase_1"/>
</dbReference>
<evidence type="ECO:0000256" key="5">
    <source>
        <dbReference type="ARBA" id="ARBA00022801"/>
    </source>
</evidence>
<sequence length="97" mass="10529">GFFDADGTVTINNTNNQLSISISQKTTELLQPLIDLYGGHIYIDNGKIISHPEVYILIIPGFGIISHIVSTYSKKPIFGEIGMLYAMGSIGLLGFLV</sequence>
<dbReference type="STRING" id="984485.A0A1E4RBD5"/>
<dbReference type="RefSeq" id="XP_020073648.1">
    <property type="nucleotide sequence ID" value="XM_020223781.1"/>
</dbReference>
<dbReference type="InterPro" id="IPR004860">
    <property type="entry name" value="LAGLIDADG_dom"/>
</dbReference>